<comment type="caution">
    <text evidence="1">The sequence shown here is derived from an EMBL/GenBank/DDBJ whole genome shotgun (WGS) entry which is preliminary data.</text>
</comment>
<keyword evidence="2" id="KW-1185">Reference proteome</keyword>
<evidence type="ECO:0000313" key="2">
    <source>
        <dbReference type="Proteomes" id="UP001600888"/>
    </source>
</evidence>
<gene>
    <name evidence="1" type="ORF">FJTKL_06253</name>
</gene>
<accession>A0ABR4DQQ2</accession>
<name>A0ABR4DQQ2_9PEZI</name>
<evidence type="ECO:0000313" key="1">
    <source>
        <dbReference type="EMBL" id="KAL2272643.1"/>
    </source>
</evidence>
<dbReference type="EMBL" id="JBAWTH010000223">
    <property type="protein sequence ID" value="KAL2272643.1"/>
    <property type="molecule type" value="Genomic_DNA"/>
</dbReference>
<sequence length="583" mass="62484">MLRCCVADPNNQYSPCSPTRMAPQGRLWLAATISTGLISSVVAQDTWCGKVYNGSAQIIPGGFMTQPEPATSPLLDVQIATRHSIYVSSETTAELIVDAGLSYYHGTAYSPPASGADGASDSLRFTATVEGYVLVTGEVPVNSTDNLYQFDLSALTPSTSASYSVILTGTTPSGANVTAQTELFYLPDKTTGSVVKVDRLYGSLMYRNDATGGVFKPVLPYGYYGSYSGYFNDSTNIAAFDAAGFNTVNPVADFADTNMTDSIDEMDRVNLLFQYDMRNSFQNLTSVAEQIPLVKDHPSLLTYYTADEPDGWGYTFESSVDAYNLLASLDKYHPTALVLNCQNHFFEEYTVGADIIMEDAYPVGINATFADKWGTPCNLTYGDCGCDNCVGSLLDVPARVDDFHKYAEWIGGSVATRKPVWAVPQAFSGEGYWARDPTPEETFVMDLLAFNHGAMARLAWIYPPSDILSNATAMLAKVVTAEPVVGFLTGANPVLVQDGRSGAGALDAAYWVTDDGSKGVLVGVVNSDNSSSAAPVQIGLPEGLNVSKVASQPWGSVDWSLQGSNLVADRGLKALDTSYVILQ</sequence>
<organism evidence="1 2">
    <name type="scientific">Diaporthe vaccinii</name>
    <dbReference type="NCBI Taxonomy" id="105482"/>
    <lineage>
        <taxon>Eukaryota</taxon>
        <taxon>Fungi</taxon>
        <taxon>Dikarya</taxon>
        <taxon>Ascomycota</taxon>
        <taxon>Pezizomycotina</taxon>
        <taxon>Sordariomycetes</taxon>
        <taxon>Sordariomycetidae</taxon>
        <taxon>Diaporthales</taxon>
        <taxon>Diaporthaceae</taxon>
        <taxon>Diaporthe</taxon>
        <taxon>Diaporthe eres species complex</taxon>
    </lineage>
</organism>
<reference evidence="1 2" key="1">
    <citation type="submission" date="2024-03" db="EMBL/GenBank/DDBJ databases">
        <title>A high-quality draft genome sequence of Diaporthe vaccinii, a causative agent of upright dieback and viscid rot disease in cranberry plants.</title>
        <authorList>
            <person name="Sarrasin M."/>
            <person name="Lang B.F."/>
            <person name="Burger G."/>
        </authorList>
    </citation>
    <scope>NUCLEOTIDE SEQUENCE [LARGE SCALE GENOMIC DNA]</scope>
    <source>
        <strain evidence="1 2">IS7</strain>
    </source>
</reference>
<dbReference type="Proteomes" id="UP001600888">
    <property type="component" value="Unassembled WGS sequence"/>
</dbReference>
<protein>
    <submittedName>
        <fullName evidence="1">Uncharacterized protein</fullName>
    </submittedName>
</protein>
<proteinExistence type="predicted"/>